<accession>A0ACC1ALX1</accession>
<proteinExistence type="predicted"/>
<organism evidence="1 2">
    <name type="scientific">Pistacia atlantica</name>
    <dbReference type="NCBI Taxonomy" id="434234"/>
    <lineage>
        <taxon>Eukaryota</taxon>
        <taxon>Viridiplantae</taxon>
        <taxon>Streptophyta</taxon>
        <taxon>Embryophyta</taxon>
        <taxon>Tracheophyta</taxon>
        <taxon>Spermatophyta</taxon>
        <taxon>Magnoliopsida</taxon>
        <taxon>eudicotyledons</taxon>
        <taxon>Gunneridae</taxon>
        <taxon>Pentapetalae</taxon>
        <taxon>rosids</taxon>
        <taxon>malvids</taxon>
        <taxon>Sapindales</taxon>
        <taxon>Anacardiaceae</taxon>
        <taxon>Pistacia</taxon>
    </lineage>
</organism>
<sequence length="168" mass="18665">MKNQNDTVTLQWKVLGFGHENAVFVPSLNPYLGDDPAQCVAFGGVHSVALTSLGKIFAWRWKIGPWSLVEALMREVDLVIPSKVKALPRTSMVCLWWLVYNSADRGRATLELGRCSAQQVLTMSLEEVIRLVVGDPSQFLALKILRPRPGPTPNLPSPSYRPKCKVPL</sequence>
<evidence type="ECO:0000313" key="2">
    <source>
        <dbReference type="Proteomes" id="UP001164250"/>
    </source>
</evidence>
<protein>
    <submittedName>
        <fullName evidence="1">Uncharacterized protein</fullName>
    </submittedName>
</protein>
<gene>
    <name evidence="1" type="ORF">Patl1_33113</name>
</gene>
<comment type="caution">
    <text evidence="1">The sequence shown here is derived from an EMBL/GenBank/DDBJ whole genome shotgun (WGS) entry which is preliminary data.</text>
</comment>
<keyword evidence="2" id="KW-1185">Reference proteome</keyword>
<evidence type="ECO:0000313" key="1">
    <source>
        <dbReference type="EMBL" id="KAJ0087643.1"/>
    </source>
</evidence>
<dbReference type="Proteomes" id="UP001164250">
    <property type="component" value="Chromosome 9"/>
</dbReference>
<name>A0ACC1ALX1_9ROSI</name>
<reference evidence="2" key="1">
    <citation type="journal article" date="2023" name="G3 (Bethesda)">
        <title>Genome assembly and association tests identify interacting loci associated with vigor, precocity, and sex in interspecific pistachio rootstocks.</title>
        <authorList>
            <person name="Palmer W."/>
            <person name="Jacygrad E."/>
            <person name="Sagayaradj S."/>
            <person name="Cavanaugh K."/>
            <person name="Han R."/>
            <person name="Bertier L."/>
            <person name="Beede B."/>
            <person name="Kafkas S."/>
            <person name="Golino D."/>
            <person name="Preece J."/>
            <person name="Michelmore R."/>
        </authorList>
    </citation>
    <scope>NUCLEOTIDE SEQUENCE [LARGE SCALE GENOMIC DNA]</scope>
</reference>
<dbReference type="EMBL" id="CM047905">
    <property type="protein sequence ID" value="KAJ0087643.1"/>
    <property type="molecule type" value="Genomic_DNA"/>
</dbReference>